<dbReference type="EnsemblPlants" id="LPERR11G18740.1">
    <property type="protein sequence ID" value="LPERR11G18740.1"/>
    <property type="gene ID" value="LPERR11G18740"/>
</dbReference>
<dbReference type="PANTHER" id="PTHR24186">
    <property type="entry name" value="PROTEIN PHOSPHATASE 1 REGULATORY SUBUNIT"/>
    <property type="match status" value="1"/>
</dbReference>
<evidence type="ECO:0000256" key="5">
    <source>
        <dbReference type="ARBA" id="ARBA00023043"/>
    </source>
</evidence>
<feature type="domain" description="PGG" evidence="10">
    <location>
        <begin position="467"/>
        <end position="578"/>
    </location>
</feature>
<feature type="transmembrane region" description="Helical" evidence="9">
    <location>
        <begin position="471"/>
        <end position="494"/>
    </location>
</feature>
<dbReference type="Pfam" id="PF12796">
    <property type="entry name" value="Ank_2"/>
    <property type="match status" value="1"/>
</dbReference>
<dbReference type="PROSITE" id="PS50088">
    <property type="entry name" value="ANK_REPEAT"/>
    <property type="match status" value="2"/>
</dbReference>
<sequence length="679" mass="74566">MGSEATAPAVPSAISPELLMAARGGKWDKLDELLSASTLPVVVNIEGTPPANPRPTVAAGLPLGLDSILHVVASSGDDANFLKSADVIHTKDKELLYALNSNGDTPLQCAARAGNIKMVSHLINHAINHGGNARLKEMLKNQNGKRTATADSPRPVPGDTALHDALRLADQKIRKEMVDKLLTFNVELASIESTDGTSPLYLAVMLEHYDIAKALYQKNKRLSYSGPDRQNVLHAAVLRNHDMTRNLLKWNMDLTKQRDGTMGSTPLHFAATWGKKYGWVVKLLLEKDESSAFQSDDKGSFPIHAAAVNMSPSIVQIFLKRHPSCGKLQDANGRTFLHIAVKEERTFLVKYACWREKPDMTAVLNIQDNAGNTALHLAAKLSNQWIFYFLIQNPHVQLNLVNKKGQTPLDIAWKRRPQGIIYVLDPRVRIHLLLKGAGAKTGSYKRDWFLDKHVRDKVDLSKLDKMITDSIQIIGVGSVLIVTVTMAAAITMPGGFRAAEDRYKGAAMLSDSTVFQLFIVANTVALVCSGLATMNVMFAGVATVDIRTRMSNFLLSILFLYCSSKALVASFLFGLYAVLPPTAMKIAYISSAIAAPFLVLDVLWFIFAVAFGEAMLFRRLGCIKWLRTLSFTRFPNFILEIKDVLEMPLPHKNKAVNSEVQGSGSDKEEKGLTAGRPGN</sequence>
<accession>A0A0D9XV43</accession>
<dbReference type="eggNOG" id="KOG0504">
    <property type="taxonomic scope" value="Eukaryota"/>
</dbReference>
<reference evidence="12" key="2">
    <citation type="submission" date="2013-12" db="EMBL/GenBank/DDBJ databases">
        <authorList>
            <person name="Yu Y."/>
            <person name="Lee S."/>
            <person name="de Baynast K."/>
            <person name="Wissotski M."/>
            <person name="Liu L."/>
            <person name="Talag J."/>
            <person name="Goicoechea J."/>
            <person name="Angelova A."/>
            <person name="Jetty R."/>
            <person name="Kudrna D."/>
            <person name="Golser W."/>
            <person name="Rivera L."/>
            <person name="Zhang J."/>
            <person name="Wing R."/>
        </authorList>
    </citation>
    <scope>NUCLEOTIDE SEQUENCE</scope>
</reference>
<dbReference type="GO" id="GO:0005886">
    <property type="term" value="C:plasma membrane"/>
    <property type="evidence" value="ECO:0007669"/>
    <property type="project" value="TreeGrafter"/>
</dbReference>
<dbReference type="InterPro" id="IPR026961">
    <property type="entry name" value="PGG_dom"/>
</dbReference>
<feature type="transmembrane region" description="Helical" evidence="9">
    <location>
        <begin position="514"/>
        <end position="541"/>
    </location>
</feature>
<dbReference type="PROSITE" id="PS50297">
    <property type="entry name" value="ANK_REP_REGION"/>
    <property type="match status" value="2"/>
</dbReference>
<evidence type="ECO:0000259" key="10">
    <source>
        <dbReference type="Pfam" id="PF13962"/>
    </source>
</evidence>
<feature type="repeat" description="ANK" evidence="7">
    <location>
        <begin position="102"/>
        <end position="128"/>
    </location>
</feature>
<proteinExistence type="predicted"/>
<dbReference type="Pfam" id="PF00023">
    <property type="entry name" value="Ank"/>
    <property type="match status" value="1"/>
</dbReference>
<dbReference type="InterPro" id="IPR002110">
    <property type="entry name" value="Ankyrin_rpt"/>
</dbReference>
<keyword evidence="4 9" id="KW-1133">Transmembrane helix</keyword>
<dbReference type="HOGENOM" id="CLU_000134_36_5_1"/>
<dbReference type="Gramene" id="LPERR11G18740.1">
    <property type="protein sequence ID" value="LPERR11G18740.1"/>
    <property type="gene ID" value="LPERR11G18740"/>
</dbReference>
<reference evidence="11" key="3">
    <citation type="submission" date="2015-04" db="UniProtKB">
        <authorList>
            <consortium name="EnsemblPlants"/>
        </authorList>
    </citation>
    <scope>IDENTIFICATION</scope>
</reference>
<dbReference type="InterPro" id="IPR036770">
    <property type="entry name" value="Ankyrin_rpt-contain_sf"/>
</dbReference>
<evidence type="ECO:0000256" key="8">
    <source>
        <dbReference type="SAM" id="MobiDB-lite"/>
    </source>
</evidence>
<evidence type="ECO:0000256" key="1">
    <source>
        <dbReference type="ARBA" id="ARBA00004141"/>
    </source>
</evidence>
<reference evidence="11 12" key="1">
    <citation type="submission" date="2012-08" db="EMBL/GenBank/DDBJ databases">
        <title>Oryza genome evolution.</title>
        <authorList>
            <person name="Wing R.A."/>
        </authorList>
    </citation>
    <scope>NUCLEOTIDE SEQUENCE</scope>
</reference>
<feature type="transmembrane region" description="Helical" evidence="9">
    <location>
        <begin position="585"/>
        <end position="611"/>
    </location>
</feature>
<evidence type="ECO:0000256" key="4">
    <source>
        <dbReference type="ARBA" id="ARBA00022989"/>
    </source>
</evidence>
<feature type="transmembrane region" description="Helical" evidence="9">
    <location>
        <begin position="553"/>
        <end position="579"/>
    </location>
</feature>
<keyword evidence="3" id="KW-0677">Repeat</keyword>
<dbReference type="Proteomes" id="UP000032180">
    <property type="component" value="Chromosome 11"/>
</dbReference>
<evidence type="ECO:0000256" key="2">
    <source>
        <dbReference type="ARBA" id="ARBA00022692"/>
    </source>
</evidence>
<dbReference type="SMART" id="SM00248">
    <property type="entry name" value="ANK"/>
    <property type="match status" value="8"/>
</dbReference>
<protein>
    <recommendedName>
        <fullName evidence="10">PGG domain-containing protein</fullName>
    </recommendedName>
</protein>
<dbReference type="AlphaFoldDB" id="A0A0D9XV43"/>
<keyword evidence="12" id="KW-1185">Reference proteome</keyword>
<organism evidence="11 12">
    <name type="scientific">Leersia perrieri</name>
    <dbReference type="NCBI Taxonomy" id="77586"/>
    <lineage>
        <taxon>Eukaryota</taxon>
        <taxon>Viridiplantae</taxon>
        <taxon>Streptophyta</taxon>
        <taxon>Embryophyta</taxon>
        <taxon>Tracheophyta</taxon>
        <taxon>Spermatophyta</taxon>
        <taxon>Magnoliopsida</taxon>
        <taxon>Liliopsida</taxon>
        <taxon>Poales</taxon>
        <taxon>Poaceae</taxon>
        <taxon>BOP clade</taxon>
        <taxon>Oryzoideae</taxon>
        <taxon>Oryzeae</taxon>
        <taxon>Oryzinae</taxon>
        <taxon>Leersia</taxon>
    </lineage>
</organism>
<dbReference type="STRING" id="77586.A0A0D9XV43"/>
<evidence type="ECO:0000256" key="3">
    <source>
        <dbReference type="ARBA" id="ARBA00022737"/>
    </source>
</evidence>
<feature type="repeat" description="ANK" evidence="7">
    <location>
        <begin position="262"/>
        <end position="296"/>
    </location>
</feature>
<keyword evidence="6 9" id="KW-0472">Membrane</keyword>
<comment type="subcellular location">
    <subcellularLocation>
        <location evidence="1">Membrane</location>
        <topology evidence="1">Multi-pass membrane protein</topology>
    </subcellularLocation>
</comment>
<feature type="region of interest" description="Disordered" evidence="8">
    <location>
        <begin position="656"/>
        <end position="679"/>
    </location>
</feature>
<dbReference type="Gene3D" id="1.25.40.20">
    <property type="entry name" value="Ankyrin repeat-containing domain"/>
    <property type="match status" value="1"/>
</dbReference>
<evidence type="ECO:0000256" key="9">
    <source>
        <dbReference type="SAM" id="Phobius"/>
    </source>
</evidence>
<keyword evidence="5 7" id="KW-0040">ANK repeat</keyword>
<keyword evidence="2 9" id="KW-0812">Transmembrane</keyword>
<name>A0A0D9XV43_9ORYZ</name>
<dbReference type="Pfam" id="PF13962">
    <property type="entry name" value="PGG"/>
    <property type="match status" value="1"/>
</dbReference>
<dbReference type="PANTHER" id="PTHR24186:SF50">
    <property type="entry name" value="ANKYRIN REPEAT-CONTAINING PROTEIN ITN1-LIKE ISOFORM X1"/>
    <property type="match status" value="1"/>
</dbReference>
<evidence type="ECO:0000256" key="7">
    <source>
        <dbReference type="PROSITE-ProRule" id="PRU00023"/>
    </source>
</evidence>
<dbReference type="SUPFAM" id="SSF48403">
    <property type="entry name" value="Ankyrin repeat"/>
    <property type="match status" value="1"/>
</dbReference>
<evidence type="ECO:0000256" key="6">
    <source>
        <dbReference type="ARBA" id="ARBA00023136"/>
    </source>
</evidence>
<evidence type="ECO:0000313" key="12">
    <source>
        <dbReference type="Proteomes" id="UP000032180"/>
    </source>
</evidence>
<evidence type="ECO:0000313" key="11">
    <source>
        <dbReference type="EnsemblPlants" id="LPERR11G18740.1"/>
    </source>
</evidence>